<organism evidence="2 3">
    <name type="scientific">Nonomuraea fuscirosea</name>
    <dbReference type="NCBI Taxonomy" id="1291556"/>
    <lineage>
        <taxon>Bacteria</taxon>
        <taxon>Bacillati</taxon>
        <taxon>Actinomycetota</taxon>
        <taxon>Actinomycetes</taxon>
        <taxon>Streptosporangiales</taxon>
        <taxon>Streptosporangiaceae</taxon>
        <taxon>Nonomuraea</taxon>
    </lineage>
</organism>
<name>A0A2T0MVE4_9ACTN</name>
<reference evidence="2 3" key="1">
    <citation type="submission" date="2018-03" db="EMBL/GenBank/DDBJ databases">
        <title>Genomic Encyclopedia of Type Strains, Phase III (KMG-III): the genomes of soil and plant-associated and newly described type strains.</title>
        <authorList>
            <person name="Whitman W."/>
        </authorList>
    </citation>
    <scope>NUCLEOTIDE SEQUENCE [LARGE SCALE GENOMIC DNA]</scope>
    <source>
        <strain evidence="2 3">CGMCC 4.7104</strain>
    </source>
</reference>
<feature type="region of interest" description="Disordered" evidence="1">
    <location>
        <begin position="132"/>
        <end position="152"/>
    </location>
</feature>
<evidence type="ECO:0000313" key="2">
    <source>
        <dbReference type="EMBL" id="PRX62772.1"/>
    </source>
</evidence>
<feature type="region of interest" description="Disordered" evidence="1">
    <location>
        <begin position="69"/>
        <end position="114"/>
    </location>
</feature>
<accession>A0A2T0MVE4</accession>
<evidence type="ECO:0000313" key="3">
    <source>
        <dbReference type="Proteomes" id="UP000238312"/>
    </source>
</evidence>
<evidence type="ECO:0000256" key="1">
    <source>
        <dbReference type="SAM" id="MobiDB-lite"/>
    </source>
</evidence>
<dbReference type="EMBL" id="PVNG01000012">
    <property type="protein sequence ID" value="PRX62772.1"/>
    <property type="molecule type" value="Genomic_DNA"/>
</dbReference>
<feature type="compositionally biased region" description="Basic and acidic residues" evidence="1">
    <location>
        <begin position="105"/>
        <end position="114"/>
    </location>
</feature>
<dbReference type="Proteomes" id="UP000238312">
    <property type="component" value="Unassembled WGS sequence"/>
</dbReference>
<comment type="caution">
    <text evidence="2">The sequence shown here is derived from an EMBL/GenBank/DDBJ whole genome shotgun (WGS) entry which is preliminary data.</text>
</comment>
<feature type="region of interest" description="Disordered" evidence="1">
    <location>
        <begin position="1"/>
        <end position="52"/>
    </location>
</feature>
<proteinExistence type="predicted"/>
<keyword evidence="3" id="KW-1185">Reference proteome</keyword>
<protein>
    <submittedName>
        <fullName evidence="2">Uncharacterized protein</fullName>
    </submittedName>
</protein>
<feature type="compositionally biased region" description="Basic and acidic residues" evidence="1">
    <location>
        <begin position="40"/>
        <end position="50"/>
    </location>
</feature>
<sequence length="243" mass="26032">MSGSCRAGTAGRRRPGSQRIGPHGTGSARYWTGSSSVRPADPDPRVDRVGPKVTKVRQWCRVRVVMSGSRRAGTAGRRRPGSQRIGPHGTGSARYWTGSSSVRPADPDPRVDRVGPKVTKVRRWCRGRTASGSCHVGAAGRRRPGPHPSARTGLDRPVLDWIVFGWAPLTRTPARPRRAGGGEGQVVGWDGWPVVASMVSWRLVPFGVITSDSHTVLPRSVSRLSSVMRPSGTAAVILSAAWA</sequence>
<gene>
    <name evidence="2" type="ORF">B0I32_112269</name>
</gene>
<dbReference type="AlphaFoldDB" id="A0A2T0MVE4"/>